<proteinExistence type="predicted"/>
<dbReference type="PANTHER" id="PTHR39963:SF1">
    <property type="entry name" value="MNMC-LIKE METHYLTRANSFERASE DOMAIN-CONTAINING PROTEIN"/>
    <property type="match status" value="1"/>
</dbReference>
<evidence type="ECO:0000259" key="2">
    <source>
        <dbReference type="Pfam" id="PF05430"/>
    </source>
</evidence>
<sequence length="254" mass="27157">MSRADQSAETPPCATAESPRDPAVADLDWRGALPVSTRFEDPYFSLDNGLAETRHVFLAGNDLPARLAPGFQVAELGFGTGLNMLALALATPADARPVRFTSFEAFPMRAADIARALTAFPEARAIADPFLAAWDTPLPDDGIRRFDLGALAVEVILGDARATLPRWPGRADAWFLDGFAPAKNPELWAPDLMAEVARHTAPRGSFATYTAAGAVRRALAEAGFAVERIPGFGRKRHMSRGRLTAAPAHGMPPA</sequence>
<dbReference type="EMBL" id="FTOM01000001">
    <property type="protein sequence ID" value="SIS52297.1"/>
    <property type="molecule type" value="Genomic_DNA"/>
</dbReference>
<keyword evidence="3" id="KW-0808">Transferase</keyword>
<dbReference type="Pfam" id="PF05430">
    <property type="entry name" value="Methyltransf_30"/>
    <property type="match status" value="1"/>
</dbReference>
<keyword evidence="4" id="KW-1185">Reference proteome</keyword>
<organism evidence="3 4">
    <name type="scientific">Phaeovulum vinaykumarii</name>
    <dbReference type="NCBI Taxonomy" id="407234"/>
    <lineage>
        <taxon>Bacteria</taxon>
        <taxon>Pseudomonadati</taxon>
        <taxon>Pseudomonadota</taxon>
        <taxon>Alphaproteobacteria</taxon>
        <taxon>Rhodobacterales</taxon>
        <taxon>Paracoccaceae</taxon>
        <taxon>Phaeovulum</taxon>
    </lineage>
</organism>
<keyword evidence="3" id="KW-0489">Methyltransferase</keyword>
<dbReference type="SUPFAM" id="SSF53335">
    <property type="entry name" value="S-adenosyl-L-methionine-dependent methyltransferases"/>
    <property type="match status" value="1"/>
</dbReference>
<dbReference type="AlphaFoldDB" id="A0A1N7JSJ1"/>
<evidence type="ECO:0000313" key="3">
    <source>
        <dbReference type="EMBL" id="SIS52297.1"/>
    </source>
</evidence>
<dbReference type="NCBIfam" id="NF033855">
    <property type="entry name" value="tRNA_MNMC2"/>
    <property type="match status" value="1"/>
</dbReference>
<dbReference type="RefSeq" id="WP_076363146.1">
    <property type="nucleotide sequence ID" value="NZ_FTOM01000001.1"/>
</dbReference>
<dbReference type="InterPro" id="IPR029063">
    <property type="entry name" value="SAM-dependent_MTases_sf"/>
</dbReference>
<accession>A0A1N7JSJ1</accession>
<gene>
    <name evidence="3" type="ORF">SAMN05421795_101296</name>
</gene>
<dbReference type="STRING" id="407234.SAMN05421795_101296"/>
<dbReference type="PANTHER" id="PTHR39963">
    <property type="entry name" value="SLL0983 PROTEIN"/>
    <property type="match status" value="1"/>
</dbReference>
<name>A0A1N7JSJ1_9RHOB</name>
<dbReference type="Proteomes" id="UP000186098">
    <property type="component" value="Unassembled WGS sequence"/>
</dbReference>
<reference evidence="4" key="1">
    <citation type="submission" date="2017-01" db="EMBL/GenBank/DDBJ databases">
        <authorList>
            <person name="Varghese N."/>
            <person name="Submissions S."/>
        </authorList>
    </citation>
    <scope>NUCLEOTIDE SEQUENCE [LARGE SCALE GENOMIC DNA]</scope>
    <source>
        <strain evidence="4">DSM 18714</strain>
    </source>
</reference>
<dbReference type="GO" id="GO:0004808">
    <property type="term" value="F:tRNA (5-methylaminomethyl-2-thiouridylate)(34)-methyltransferase activity"/>
    <property type="evidence" value="ECO:0007669"/>
    <property type="project" value="InterPro"/>
</dbReference>
<dbReference type="GO" id="GO:0016645">
    <property type="term" value="F:oxidoreductase activity, acting on the CH-NH group of donors"/>
    <property type="evidence" value="ECO:0007669"/>
    <property type="project" value="InterPro"/>
</dbReference>
<evidence type="ECO:0000256" key="1">
    <source>
        <dbReference type="SAM" id="MobiDB-lite"/>
    </source>
</evidence>
<feature type="domain" description="MnmC-like methyltransferase" evidence="2">
    <location>
        <begin position="122"/>
        <end position="242"/>
    </location>
</feature>
<dbReference type="Gene3D" id="3.40.50.150">
    <property type="entry name" value="Vaccinia Virus protein VP39"/>
    <property type="match status" value="1"/>
</dbReference>
<feature type="region of interest" description="Disordered" evidence="1">
    <location>
        <begin position="1"/>
        <end position="21"/>
    </location>
</feature>
<dbReference type="InterPro" id="IPR008471">
    <property type="entry name" value="MnmC-like_methylTransf"/>
</dbReference>
<protein>
    <submittedName>
        <fullName evidence="3">tRNA U34 5-methylaminomethyl-2-thiouridine-forming methyltransferase MnmC</fullName>
    </submittedName>
</protein>
<evidence type="ECO:0000313" key="4">
    <source>
        <dbReference type="Proteomes" id="UP000186098"/>
    </source>
</evidence>
<dbReference type="InterPro" id="IPR047785">
    <property type="entry name" value="tRNA_MNMC2"/>
</dbReference>
<dbReference type="OrthoDB" id="9786494at2"/>
<dbReference type="GO" id="GO:0032259">
    <property type="term" value="P:methylation"/>
    <property type="evidence" value="ECO:0007669"/>
    <property type="project" value="UniProtKB-KW"/>
</dbReference>